<proteinExistence type="predicted"/>
<comment type="caution">
    <text evidence="1">The sequence shown here is derived from an EMBL/GenBank/DDBJ whole genome shotgun (WGS) entry which is preliminary data.</text>
</comment>
<dbReference type="EMBL" id="JAAIUW010000013">
    <property type="protein sequence ID" value="KAF7802746.1"/>
    <property type="molecule type" value="Genomic_DNA"/>
</dbReference>
<dbReference type="AlphaFoldDB" id="A0A834W1U4"/>
<evidence type="ECO:0000313" key="1">
    <source>
        <dbReference type="EMBL" id="KAF7802746.1"/>
    </source>
</evidence>
<keyword evidence="2" id="KW-1185">Reference proteome</keyword>
<sequence>MDPSRINVDATISRLPEKIPLNCVLEIEMRSWPKLSVKMKQATELKMLRA</sequence>
<accession>A0A834W1U4</accession>
<evidence type="ECO:0000313" key="2">
    <source>
        <dbReference type="Proteomes" id="UP000634136"/>
    </source>
</evidence>
<dbReference type="Proteomes" id="UP000634136">
    <property type="component" value="Unassembled WGS sequence"/>
</dbReference>
<reference evidence="1" key="1">
    <citation type="submission" date="2020-09" db="EMBL/GenBank/DDBJ databases">
        <title>Genome-Enabled Discovery of Anthraquinone Biosynthesis in Senna tora.</title>
        <authorList>
            <person name="Kang S.-H."/>
            <person name="Pandey R.P."/>
            <person name="Lee C.-M."/>
            <person name="Sim J.-S."/>
            <person name="Jeong J.-T."/>
            <person name="Choi B.-S."/>
            <person name="Jung M."/>
            <person name="Ginzburg D."/>
            <person name="Zhao K."/>
            <person name="Won S.Y."/>
            <person name="Oh T.-J."/>
            <person name="Yu Y."/>
            <person name="Kim N.-H."/>
            <person name="Lee O.R."/>
            <person name="Lee T.-H."/>
            <person name="Bashyal P."/>
            <person name="Kim T.-S."/>
            <person name="Lee W.-H."/>
            <person name="Kawkins C."/>
            <person name="Kim C.-K."/>
            <person name="Kim J.S."/>
            <person name="Ahn B.O."/>
            <person name="Rhee S.Y."/>
            <person name="Sohng J.K."/>
        </authorList>
    </citation>
    <scope>NUCLEOTIDE SEQUENCE</scope>
    <source>
        <tissue evidence="1">Leaf</tissue>
    </source>
</reference>
<gene>
    <name evidence="1" type="ORF">G2W53_041857</name>
</gene>
<name>A0A834W1U4_9FABA</name>
<protein>
    <submittedName>
        <fullName evidence="1">Uncharacterized protein</fullName>
    </submittedName>
</protein>
<organism evidence="1 2">
    <name type="scientific">Senna tora</name>
    <dbReference type="NCBI Taxonomy" id="362788"/>
    <lineage>
        <taxon>Eukaryota</taxon>
        <taxon>Viridiplantae</taxon>
        <taxon>Streptophyta</taxon>
        <taxon>Embryophyta</taxon>
        <taxon>Tracheophyta</taxon>
        <taxon>Spermatophyta</taxon>
        <taxon>Magnoliopsida</taxon>
        <taxon>eudicotyledons</taxon>
        <taxon>Gunneridae</taxon>
        <taxon>Pentapetalae</taxon>
        <taxon>rosids</taxon>
        <taxon>fabids</taxon>
        <taxon>Fabales</taxon>
        <taxon>Fabaceae</taxon>
        <taxon>Caesalpinioideae</taxon>
        <taxon>Cassia clade</taxon>
        <taxon>Senna</taxon>
    </lineage>
</organism>